<dbReference type="AlphaFoldDB" id="A0A8J2YTI1"/>
<keyword evidence="2" id="KW-1185">Reference proteome</keyword>
<dbReference type="RefSeq" id="WP_189046395.1">
    <property type="nucleotide sequence ID" value="NZ_BMJQ01000006.1"/>
</dbReference>
<protein>
    <submittedName>
        <fullName evidence="1">Uncharacterized protein</fullName>
    </submittedName>
</protein>
<dbReference type="Proteomes" id="UP000646365">
    <property type="component" value="Unassembled WGS sequence"/>
</dbReference>
<evidence type="ECO:0000313" key="2">
    <source>
        <dbReference type="Proteomes" id="UP000646365"/>
    </source>
</evidence>
<organism evidence="1 2">
    <name type="scientific">Aliidongia dinghuensis</name>
    <dbReference type="NCBI Taxonomy" id="1867774"/>
    <lineage>
        <taxon>Bacteria</taxon>
        <taxon>Pseudomonadati</taxon>
        <taxon>Pseudomonadota</taxon>
        <taxon>Alphaproteobacteria</taxon>
        <taxon>Rhodospirillales</taxon>
        <taxon>Dongiaceae</taxon>
        <taxon>Aliidongia</taxon>
    </lineage>
</organism>
<accession>A0A8J2YTI1</accession>
<comment type="caution">
    <text evidence="1">The sequence shown here is derived from an EMBL/GenBank/DDBJ whole genome shotgun (WGS) entry which is preliminary data.</text>
</comment>
<evidence type="ECO:0000313" key="1">
    <source>
        <dbReference type="EMBL" id="GGF19203.1"/>
    </source>
</evidence>
<dbReference type="EMBL" id="BMJQ01000006">
    <property type="protein sequence ID" value="GGF19203.1"/>
    <property type="molecule type" value="Genomic_DNA"/>
</dbReference>
<name>A0A8J2YTI1_9PROT</name>
<gene>
    <name evidence="1" type="ORF">GCM10011611_26380</name>
</gene>
<reference evidence="1" key="1">
    <citation type="journal article" date="2014" name="Int. J. Syst. Evol. Microbiol.">
        <title>Complete genome sequence of Corynebacterium casei LMG S-19264T (=DSM 44701T), isolated from a smear-ripened cheese.</title>
        <authorList>
            <consortium name="US DOE Joint Genome Institute (JGI-PGF)"/>
            <person name="Walter F."/>
            <person name="Albersmeier A."/>
            <person name="Kalinowski J."/>
            <person name="Ruckert C."/>
        </authorList>
    </citation>
    <scope>NUCLEOTIDE SEQUENCE</scope>
    <source>
        <strain evidence="1">CGMCC 1.15725</strain>
    </source>
</reference>
<reference evidence="1" key="2">
    <citation type="submission" date="2020-09" db="EMBL/GenBank/DDBJ databases">
        <authorList>
            <person name="Sun Q."/>
            <person name="Zhou Y."/>
        </authorList>
    </citation>
    <scope>NUCLEOTIDE SEQUENCE</scope>
    <source>
        <strain evidence="1">CGMCC 1.15725</strain>
    </source>
</reference>
<proteinExistence type="predicted"/>
<sequence length="87" mass="9566">MTKSPIPAAVDTEYHLRNAACVPTAALARHLADLEAREEDLTVEHGSRAHVVRLEEVRSEIAAVKKVLPEVEALELRIGNYPAKKEA</sequence>